<dbReference type="AlphaFoldDB" id="A0A9C7LD00"/>
<keyword evidence="8" id="KW-1185">Reference proteome</keyword>
<evidence type="ECO:0000256" key="4">
    <source>
        <dbReference type="PIRNR" id="PIRNR005690"/>
    </source>
</evidence>
<dbReference type="RefSeq" id="WP_230498732.1">
    <property type="nucleotide sequence ID" value="NZ_CAKJTG010000035.1"/>
</dbReference>
<keyword evidence="3 4" id="KW-0472">Membrane</keyword>
<dbReference type="EMBL" id="CAKJTG010000035">
    <property type="protein sequence ID" value="CAG9610395.1"/>
    <property type="molecule type" value="Genomic_DNA"/>
</dbReference>
<comment type="caution">
    <text evidence="7">The sequence shown here is derived from an EMBL/GenBank/DDBJ whole genome shotgun (WGS) entry which is preliminary data.</text>
</comment>
<accession>A0A9C7LD00</accession>
<feature type="transmembrane region" description="Helical" evidence="6">
    <location>
        <begin position="288"/>
        <end position="310"/>
    </location>
</feature>
<dbReference type="GO" id="GO:0009847">
    <property type="term" value="P:spore germination"/>
    <property type="evidence" value="ECO:0007669"/>
    <property type="project" value="UniProtKB-UniRule"/>
</dbReference>
<evidence type="ECO:0000256" key="5">
    <source>
        <dbReference type="SAM" id="MobiDB-lite"/>
    </source>
</evidence>
<feature type="transmembrane region" description="Helical" evidence="6">
    <location>
        <begin position="380"/>
        <end position="399"/>
    </location>
</feature>
<dbReference type="InterPro" id="IPR050768">
    <property type="entry name" value="UPF0353/GerABKA_families"/>
</dbReference>
<dbReference type="InterPro" id="IPR004995">
    <property type="entry name" value="Spore_Ger"/>
</dbReference>
<evidence type="ECO:0000256" key="1">
    <source>
        <dbReference type="ARBA" id="ARBA00004141"/>
    </source>
</evidence>
<feature type="region of interest" description="Disordered" evidence="5">
    <location>
        <begin position="1"/>
        <end position="20"/>
    </location>
</feature>
<organism evidence="7 8">
    <name type="scientific">Pseudoneobacillus rhizosphaerae</name>
    <dbReference type="NCBI Taxonomy" id="2880968"/>
    <lineage>
        <taxon>Bacteria</taxon>
        <taxon>Bacillati</taxon>
        <taxon>Bacillota</taxon>
        <taxon>Bacilli</taxon>
        <taxon>Bacillales</taxon>
        <taxon>Bacillaceae</taxon>
        <taxon>Pseudoneobacillus</taxon>
    </lineage>
</organism>
<dbReference type="GO" id="GO:0005886">
    <property type="term" value="C:plasma membrane"/>
    <property type="evidence" value="ECO:0007669"/>
    <property type="project" value="UniProtKB-SubCell"/>
</dbReference>
<dbReference type="PANTHER" id="PTHR22550:SF5">
    <property type="entry name" value="LEUCINE ZIPPER PROTEIN 4"/>
    <property type="match status" value="1"/>
</dbReference>
<gene>
    <name evidence="7" type="primary">gerAA_4</name>
    <name evidence="7" type="ORF">NEOCIP111885_04169</name>
</gene>
<evidence type="ECO:0000313" key="8">
    <source>
        <dbReference type="Proteomes" id="UP000789845"/>
    </source>
</evidence>
<dbReference type="PANTHER" id="PTHR22550">
    <property type="entry name" value="SPORE GERMINATION PROTEIN"/>
    <property type="match status" value="1"/>
</dbReference>
<keyword evidence="6" id="KW-1133">Transmembrane helix</keyword>
<proteinExistence type="inferred from homology"/>
<dbReference type="Pfam" id="PF03323">
    <property type="entry name" value="GerA"/>
    <property type="match status" value="1"/>
</dbReference>
<evidence type="ECO:0000256" key="2">
    <source>
        <dbReference type="ARBA" id="ARBA00005278"/>
    </source>
</evidence>
<protein>
    <submittedName>
        <fullName evidence="7">Spore germination protein A1</fullName>
    </submittedName>
</protein>
<dbReference type="Proteomes" id="UP000789845">
    <property type="component" value="Unassembled WGS sequence"/>
</dbReference>
<feature type="transmembrane region" description="Helical" evidence="6">
    <location>
        <begin position="411"/>
        <end position="436"/>
    </location>
</feature>
<keyword evidence="6" id="KW-0812">Transmembrane</keyword>
<evidence type="ECO:0000313" key="7">
    <source>
        <dbReference type="EMBL" id="CAG9610395.1"/>
    </source>
</evidence>
<evidence type="ECO:0000256" key="3">
    <source>
        <dbReference type="ARBA" id="ARBA00023136"/>
    </source>
</evidence>
<name>A0A9C7LD00_9BACI</name>
<evidence type="ECO:0000256" key="6">
    <source>
        <dbReference type="SAM" id="Phobius"/>
    </source>
</evidence>
<reference evidence="7" key="1">
    <citation type="submission" date="2021-10" db="EMBL/GenBank/DDBJ databases">
        <authorList>
            <person name="Criscuolo A."/>
        </authorList>
    </citation>
    <scope>NUCLEOTIDE SEQUENCE</scope>
    <source>
        <strain evidence="7">CIP111885</strain>
    </source>
</reference>
<comment type="similarity">
    <text evidence="2 4">Belongs to the GerABKA family.</text>
</comment>
<dbReference type="PIRSF" id="PIRSF005690">
    <property type="entry name" value="GerBA"/>
    <property type="match status" value="1"/>
</dbReference>
<sequence>MFKKSLGRREMKARGGQRSFEVEGQRLSDDLQENIQSIIQSFVHTSDLGQREIAQVGTLIYLESLVDQDKIEKNILKGLNLSDQYLTESQTVDHLDDVITKMLNGFTILLKENCQIAYFFNTAGYLNRTIIEPSSEHIIRGSHEGFIEDLSTNIQLVRRLAKNKKLVVKYMEFGERSHSKVAIIYIDDLINKDILQELEYRLSYSKAGYIQSPGYLLEFIEDESFSPFPQMLSTERPDRVVANLMEGRFAIIGDRSPIALVAPINFFAFFQSPDDYNTRFFIGSFLTLIRLMSLYIGIALPSLYIAVVAFHYEVVPYEFMLTLKGTLEYVPFPPIVEAISMAIILELISEAATRLPGPIAQTIGVVGGLVIGSAVVEANLVSNAMIVVIALTAIASYTIPVTEMSTTIRLLGFPASLAGSLFGFIGIAFYMMFILIHLCKLESFGQPYFSPIAPLKLEENKDTFFRFPIWATKYRPSTTEVKDIRRMGNPRGWKKHE</sequence>
<comment type="subcellular location">
    <subcellularLocation>
        <location evidence="4">Cell membrane</location>
    </subcellularLocation>
    <subcellularLocation>
        <location evidence="1">Membrane</location>
        <topology evidence="1">Multi-pass membrane protein</topology>
    </subcellularLocation>
</comment>